<feature type="chain" id="PRO_5008770881" evidence="2">
    <location>
        <begin position="39"/>
        <end position="166"/>
    </location>
</feature>
<dbReference type="RefSeq" id="XP_005830586.1">
    <property type="nucleotide sequence ID" value="XM_005830529.1"/>
</dbReference>
<organism evidence="3">
    <name type="scientific">Guillardia theta (strain CCMP2712)</name>
    <name type="common">Cryptophyte</name>
    <dbReference type="NCBI Taxonomy" id="905079"/>
    <lineage>
        <taxon>Eukaryota</taxon>
        <taxon>Cryptophyceae</taxon>
        <taxon>Pyrenomonadales</taxon>
        <taxon>Geminigeraceae</taxon>
        <taxon>Guillardia</taxon>
    </lineage>
</organism>
<evidence type="ECO:0000256" key="1">
    <source>
        <dbReference type="SAM" id="MobiDB-lite"/>
    </source>
</evidence>
<dbReference type="PaxDb" id="55529-EKX43606"/>
<feature type="region of interest" description="Disordered" evidence="1">
    <location>
        <begin position="139"/>
        <end position="166"/>
    </location>
</feature>
<dbReference type="Proteomes" id="UP000011087">
    <property type="component" value="Unassembled WGS sequence"/>
</dbReference>
<feature type="signal peptide" evidence="2">
    <location>
        <begin position="1"/>
        <end position="38"/>
    </location>
</feature>
<dbReference type="EMBL" id="JH993009">
    <property type="protein sequence ID" value="EKX43606.1"/>
    <property type="molecule type" value="Genomic_DNA"/>
</dbReference>
<reference evidence="3 5" key="1">
    <citation type="journal article" date="2012" name="Nature">
        <title>Algal genomes reveal evolutionary mosaicism and the fate of nucleomorphs.</title>
        <authorList>
            <consortium name="DOE Joint Genome Institute"/>
            <person name="Curtis B.A."/>
            <person name="Tanifuji G."/>
            <person name="Burki F."/>
            <person name="Gruber A."/>
            <person name="Irimia M."/>
            <person name="Maruyama S."/>
            <person name="Arias M.C."/>
            <person name="Ball S.G."/>
            <person name="Gile G.H."/>
            <person name="Hirakawa Y."/>
            <person name="Hopkins J.F."/>
            <person name="Kuo A."/>
            <person name="Rensing S.A."/>
            <person name="Schmutz J."/>
            <person name="Symeonidi A."/>
            <person name="Elias M."/>
            <person name="Eveleigh R.J."/>
            <person name="Herman E.K."/>
            <person name="Klute M.J."/>
            <person name="Nakayama T."/>
            <person name="Obornik M."/>
            <person name="Reyes-Prieto A."/>
            <person name="Armbrust E.V."/>
            <person name="Aves S.J."/>
            <person name="Beiko R.G."/>
            <person name="Coutinho P."/>
            <person name="Dacks J.B."/>
            <person name="Durnford D.G."/>
            <person name="Fast N.M."/>
            <person name="Green B.R."/>
            <person name="Grisdale C.J."/>
            <person name="Hempel F."/>
            <person name="Henrissat B."/>
            <person name="Hoppner M.P."/>
            <person name="Ishida K."/>
            <person name="Kim E."/>
            <person name="Koreny L."/>
            <person name="Kroth P.G."/>
            <person name="Liu Y."/>
            <person name="Malik S.B."/>
            <person name="Maier U.G."/>
            <person name="McRose D."/>
            <person name="Mock T."/>
            <person name="Neilson J.A."/>
            <person name="Onodera N.T."/>
            <person name="Poole A.M."/>
            <person name="Pritham E.J."/>
            <person name="Richards T.A."/>
            <person name="Rocap G."/>
            <person name="Roy S.W."/>
            <person name="Sarai C."/>
            <person name="Schaack S."/>
            <person name="Shirato S."/>
            <person name="Slamovits C.H."/>
            <person name="Spencer D.F."/>
            <person name="Suzuki S."/>
            <person name="Worden A.Z."/>
            <person name="Zauner S."/>
            <person name="Barry K."/>
            <person name="Bell C."/>
            <person name="Bharti A.K."/>
            <person name="Crow J.A."/>
            <person name="Grimwood J."/>
            <person name="Kramer R."/>
            <person name="Lindquist E."/>
            <person name="Lucas S."/>
            <person name="Salamov A."/>
            <person name="McFadden G.I."/>
            <person name="Lane C.E."/>
            <person name="Keeling P.J."/>
            <person name="Gray M.W."/>
            <person name="Grigoriev I.V."/>
            <person name="Archibald J.M."/>
        </authorList>
    </citation>
    <scope>NUCLEOTIDE SEQUENCE</scope>
    <source>
        <strain evidence="3 5">CCMP2712</strain>
    </source>
</reference>
<gene>
    <name evidence="3" type="ORF">GUITHDRAFT_163804</name>
</gene>
<dbReference type="HOGENOM" id="CLU_1605839_0_0_1"/>
<proteinExistence type="predicted"/>
<dbReference type="EnsemblProtists" id="EKX43606">
    <property type="protein sequence ID" value="EKX43606"/>
    <property type="gene ID" value="GUITHDRAFT_163804"/>
</dbReference>
<keyword evidence="2" id="KW-0732">Signal</keyword>
<protein>
    <submittedName>
        <fullName evidence="3 4">Uncharacterized protein</fullName>
    </submittedName>
</protein>
<evidence type="ECO:0000313" key="3">
    <source>
        <dbReference type="EMBL" id="EKX43606.1"/>
    </source>
</evidence>
<dbReference type="KEGG" id="gtt:GUITHDRAFT_163804"/>
<evidence type="ECO:0000256" key="2">
    <source>
        <dbReference type="SAM" id="SignalP"/>
    </source>
</evidence>
<accession>L1J519</accession>
<evidence type="ECO:0000313" key="5">
    <source>
        <dbReference type="Proteomes" id="UP000011087"/>
    </source>
</evidence>
<sequence length="166" mass="18846">MSHCWNQCKASGYRKLSKLSTVLLLLLCIVEIPSDTHAELASSNKISNPSLQKLGYGNLGQSKISRDLSSELHELVDHKAEKRILRSNSYLQQGDYSDVDYFVPYEVDTFCQPASTPRPHPPGFSRQSDYMHTVLACDRRDASQSSQRHQQPMRIRRSASKMEFGN</sequence>
<reference evidence="4" key="3">
    <citation type="submission" date="2016-03" db="UniProtKB">
        <authorList>
            <consortium name="EnsemblProtists"/>
        </authorList>
    </citation>
    <scope>IDENTIFICATION</scope>
</reference>
<dbReference type="GeneID" id="17300235"/>
<name>L1J519_GUITC</name>
<dbReference type="AlphaFoldDB" id="L1J519"/>
<evidence type="ECO:0000313" key="4">
    <source>
        <dbReference type="EnsemblProtists" id="EKX43606"/>
    </source>
</evidence>
<keyword evidence="5" id="KW-1185">Reference proteome</keyword>
<reference evidence="5" key="2">
    <citation type="submission" date="2012-11" db="EMBL/GenBank/DDBJ databases">
        <authorList>
            <person name="Kuo A."/>
            <person name="Curtis B.A."/>
            <person name="Tanifuji G."/>
            <person name="Burki F."/>
            <person name="Gruber A."/>
            <person name="Irimia M."/>
            <person name="Maruyama S."/>
            <person name="Arias M.C."/>
            <person name="Ball S.G."/>
            <person name="Gile G.H."/>
            <person name="Hirakawa Y."/>
            <person name="Hopkins J.F."/>
            <person name="Rensing S.A."/>
            <person name="Schmutz J."/>
            <person name="Symeonidi A."/>
            <person name="Elias M."/>
            <person name="Eveleigh R.J."/>
            <person name="Herman E.K."/>
            <person name="Klute M.J."/>
            <person name="Nakayama T."/>
            <person name="Obornik M."/>
            <person name="Reyes-Prieto A."/>
            <person name="Armbrust E.V."/>
            <person name="Aves S.J."/>
            <person name="Beiko R.G."/>
            <person name="Coutinho P."/>
            <person name="Dacks J.B."/>
            <person name="Durnford D.G."/>
            <person name="Fast N.M."/>
            <person name="Green B.R."/>
            <person name="Grisdale C."/>
            <person name="Hempe F."/>
            <person name="Henrissat B."/>
            <person name="Hoppner M.P."/>
            <person name="Ishida K.-I."/>
            <person name="Kim E."/>
            <person name="Koreny L."/>
            <person name="Kroth P.G."/>
            <person name="Liu Y."/>
            <person name="Malik S.-B."/>
            <person name="Maier U.G."/>
            <person name="McRose D."/>
            <person name="Mock T."/>
            <person name="Neilson J.A."/>
            <person name="Onodera N.T."/>
            <person name="Poole A.M."/>
            <person name="Pritham E.J."/>
            <person name="Richards T.A."/>
            <person name="Rocap G."/>
            <person name="Roy S.W."/>
            <person name="Sarai C."/>
            <person name="Schaack S."/>
            <person name="Shirato S."/>
            <person name="Slamovits C.H."/>
            <person name="Spencer D.F."/>
            <person name="Suzuki S."/>
            <person name="Worden A.Z."/>
            <person name="Zauner S."/>
            <person name="Barry K."/>
            <person name="Bell C."/>
            <person name="Bharti A.K."/>
            <person name="Crow J.A."/>
            <person name="Grimwood J."/>
            <person name="Kramer R."/>
            <person name="Lindquist E."/>
            <person name="Lucas S."/>
            <person name="Salamov A."/>
            <person name="McFadden G.I."/>
            <person name="Lane C.E."/>
            <person name="Keeling P.J."/>
            <person name="Gray M.W."/>
            <person name="Grigoriev I.V."/>
            <person name="Archibald J.M."/>
        </authorList>
    </citation>
    <scope>NUCLEOTIDE SEQUENCE</scope>
    <source>
        <strain evidence="5">CCMP2712</strain>
    </source>
</reference>